<dbReference type="Proteomes" id="UP000053820">
    <property type="component" value="Unassembled WGS sequence"/>
</dbReference>
<accession>A0A0C9VV09</accession>
<proteinExistence type="predicted"/>
<evidence type="ECO:0000313" key="2">
    <source>
        <dbReference type="EMBL" id="KIJ61920.1"/>
    </source>
</evidence>
<protein>
    <submittedName>
        <fullName evidence="2">Uncharacterized protein</fullName>
    </submittedName>
</protein>
<organism evidence="2 3">
    <name type="scientific">Hydnomerulius pinastri MD-312</name>
    <dbReference type="NCBI Taxonomy" id="994086"/>
    <lineage>
        <taxon>Eukaryota</taxon>
        <taxon>Fungi</taxon>
        <taxon>Dikarya</taxon>
        <taxon>Basidiomycota</taxon>
        <taxon>Agaricomycotina</taxon>
        <taxon>Agaricomycetes</taxon>
        <taxon>Agaricomycetidae</taxon>
        <taxon>Boletales</taxon>
        <taxon>Boletales incertae sedis</taxon>
        <taxon>Leucogyrophana</taxon>
    </lineage>
</organism>
<name>A0A0C9VV09_9AGAM</name>
<dbReference type="HOGENOM" id="CLU_002498_6_2_1"/>
<reference evidence="2 3" key="1">
    <citation type="submission" date="2014-04" db="EMBL/GenBank/DDBJ databases">
        <title>Evolutionary Origins and Diversification of the Mycorrhizal Mutualists.</title>
        <authorList>
            <consortium name="DOE Joint Genome Institute"/>
            <consortium name="Mycorrhizal Genomics Consortium"/>
            <person name="Kohler A."/>
            <person name="Kuo A."/>
            <person name="Nagy L.G."/>
            <person name="Floudas D."/>
            <person name="Copeland A."/>
            <person name="Barry K.W."/>
            <person name="Cichocki N."/>
            <person name="Veneault-Fourrey C."/>
            <person name="LaButti K."/>
            <person name="Lindquist E.A."/>
            <person name="Lipzen A."/>
            <person name="Lundell T."/>
            <person name="Morin E."/>
            <person name="Murat C."/>
            <person name="Riley R."/>
            <person name="Ohm R."/>
            <person name="Sun H."/>
            <person name="Tunlid A."/>
            <person name="Henrissat B."/>
            <person name="Grigoriev I.V."/>
            <person name="Hibbett D.S."/>
            <person name="Martin F."/>
        </authorList>
    </citation>
    <scope>NUCLEOTIDE SEQUENCE [LARGE SCALE GENOMIC DNA]</scope>
    <source>
        <strain evidence="2 3">MD-312</strain>
    </source>
</reference>
<evidence type="ECO:0000256" key="1">
    <source>
        <dbReference type="SAM" id="MobiDB-lite"/>
    </source>
</evidence>
<sequence length="197" mass="21763">MPPNPGDGSPKLDVLRFLPMNDQDAFDFIDPADILRGCHLIPAFAKGRSHPDHTALSPIAKDSDDWKYYYVNRFVDRDMLLQYHWGLSVGYTYSHIPSTPTHPDSEEPTLTHDLRPLPPAQNSVLGETPAASSTLMNLESTDPKAEFSLIDCNALEWEALDCSSSAESSEANTTSDDNSSVMHEMYGSDWGDGEVSD</sequence>
<feature type="region of interest" description="Disordered" evidence="1">
    <location>
        <begin position="163"/>
        <end position="197"/>
    </location>
</feature>
<dbReference type="AlphaFoldDB" id="A0A0C9VV09"/>
<keyword evidence="3" id="KW-1185">Reference proteome</keyword>
<dbReference type="OrthoDB" id="2654015at2759"/>
<evidence type="ECO:0000313" key="3">
    <source>
        <dbReference type="Proteomes" id="UP000053820"/>
    </source>
</evidence>
<dbReference type="EMBL" id="KN839859">
    <property type="protein sequence ID" value="KIJ61920.1"/>
    <property type="molecule type" value="Genomic_DNA"/>
</dbReference>
<gene>
    <name evidence="2" type="ORF">HYDPIDRAFT_30984</name>
</gene>
<feature type="compositionally biased region" description="Low complexity" evidence="1">
    <location>
        <begin position="163"/>
        <end position="175"/>
    </location>
</feature>